<organism evidence="2 3">
    <name type="scientific">Petrocella atlantisensis</name>
    <dbReference type="NCBI Taxonomy" id="2173034"/>
    <lineage>
        <taxon>Bacteria</taxon>
        <taxon>Bacillati</taxon>
        <taxon>Bacillota</taxon>
        <taxon>Clostridia</taxon>
        <taxon>Lachnospirales</taxon>
        <taxon>Vallitaleaceae</taxon>
        <taxon>Petrocella</taxon>
    </lineage>
</organism>
<dbReference type="OrthoDB" id="9797178at2"/>
<keyword evidence="2" id="KW-0808">Transferase</keyword>
<evidence type="ECO:0000259" key="1">
    <source>
        <dbReference type="PROSITE" id="PS51186"/>
    </source>
</evidence>
<dbReference type="RefSeq" id="WP_125138030.1">
    <property type="nucleotide sequence ID" value="NZ_LR130778.1"/>
</dbReference>
<dbReference type="Gene3D" id="3.40.630.30">
    <property type="match status" value="1"/>
</dbReference>
<dbReference type="PANTHER" id="PTHR43617">
    <property type="entry name" value="L-AMINO ACID N-ACETYLTRANSFERASE"/>
    <property type="match status" value="1"/>
</dbReference>
<dbReference type="SUPFAM" id="SSF55729">
    <property type="entry name" value="Acyl-CoA N-acyltransferases (Nat)"/>
    <property type="match status" value="1"/>
</dbReference>
<proteinExistence type="predicted"/>
<dbReference type="InterPro" id="IPR050276">
    <property type="entry name" value="MshD_Acetyltransferase"/>
</dbReference>
<feature type="domain" description="N-acetyltransferase" evidence="1">
    <location>
        <begin position="7"/>
        <end position="159"/>
    </location>
</feature>
<dbReference type="KEGG" id="cbar:PATL70BA_3058"/>
<dbReference type="GO" id="GO:0016747">
    <property type="term" value="F:acyltransferase activity, transferring groups other than amino-acyl groups"/>
    <property type="evidence" value="ECO:0007669"/>
    <property type="project" value="InterPro"/>
</dbReference>
<dbReference type="CDD" id="cd04301">
    <property type="entry name" value="NAT_SF"/>
    <property type="match status" value="1"/>
</dbReference>
<dbReference type="InterPro" id="IPR016181">
    <property type="entry name" value="Acyl_CoA_acyltransferase"/>
</dbReference>
<dbReference type="Proteomes" id="UP000279029">
    <property type="component" value="Chromosome"/>
</dbReference>
<dbReference type="EMBL" id="LR130778">
    <property type="protein sequence ID" value="VDN48973.1"/>
    <property type="molecule type" value="Genomic_DNA"/>
</dbReference>
<evidence type="ECO:0000313" key="3">
    <source>
        <dbReference type="Proteomes" id="UP000279029"/>
    </source>
</evidence>
<keyword evidence="3" id="KW-1185">Reference proteome</keyword>
<reference evidence="2 3" key="1">
    <citation type="submission" date="2018-09" db="EMBL/GenBank/DDBJ databases">
        <authorList>
            <person name="Postec A."/>
        </authorList>
    </citation>
    <scope>NUCLEOTIDE SEQUENCE [LARGE SCALE GENOMIC DNA]</scope>
    <source>
        <strain evidence="2">70B-A</strain>
    </source>
</reference>
<dbReference type="AlphaFoldDB" id="A0A3P7PFZ9"/>
<dbReference type="InterPro" id="IPR000182">
    <property type="entry name" value="GNAT_dom"/>
</dbReference>
<sequence>MIHIENVVLRNERPSDYRTVEEITREAFWNHYCPGCDEHYLLHIMREADSFIHELNIVAEVDGEIVGNIVYTKAKIVDDDGVDHSVITFGPLSVLPTFQGKGIGSRLIEYTKKKARELGYKAILIYGDPDYYSRLGFTSAENYKIGTADNMYAVALQAIELYPGALSHIKGRFIEDKIYDIDEKASKEFDQGFPPKELRSNRPSQTKFQEIIKMRIPR</sequence>
<name>A0A3P7PFZ9_9FIRM</name>
<dbReference type="PROSITE" id="PS51186">
    <property type="entry name" value="GNAT"/>
    <property type="match status" value="1"/>
</dbReference>
<protein>
    <submittedName>
        <fullName evidence="2">GNAT family N-acetyltransferase</fullName>
    </submittedName>
</protein>
<accession>A0A3P7PFZ9</accession>
<dbReference type="Pfam" id="PF13508">
    <property type="entry name" value="Acetyltransf_7"/>
    <property type="match status" value="1"/>
</dbReference>
<evidence type="ECO:0000313" key="2">
    <source>
        <dbReference type="EMBL" id="VDN48973.1"/>
    </source>
</evidence>
<gene>
    <name evidence="2" type="ORF">PATL70BA_3058</name>
</gene>
<dbReference type="PANTHER" id="PTHR43617:SF2">
    <property type="entry name" value="UPF0039 PROTEIN SLL0451"/>
    <property type="match status" value="1"/>
</dbReference>